<reference evidence="1" key="1">
    <citation type="submission" date="2022-11" db="EMBL/GenBank/DDBJ databases">
        <authorList>
            <person name="Petersen C."/>
        </authorList>
    </citation>
    <scope>NUCLEOTIDE SEQUENCE</scope>
    <source>
        <strain evidence="1">IBT 30069</strain>
    </source>
</reference>
<evidence type="ECO:0000313" key="2">
    <source>
        <dbReference type="Proteomes" id="UP001149165"/>
    </source>
</evidence>
<keyword evidence="2" id="KW-1185">Reference proteome</keyword>
<sequence length="295" mass="35201">MAPLMNSNDDTPPPFVGKTIRGSVWDSVNRTPVRFQDLDLKFSHEDDLLKEIADEVAEEREAEARFLKSKKRKLDEEETQEAKKVMRNGMLQPRRDEIIWDISKAPERWHPAEPDLKKDDIYEQIDRCFDRIEEGIMPQMFESRMRQLEKERIKMELIRNKEERSLPSVVVKRLAVLEEIWDRLNARNDPFEQLSNIENVMDAYRRKKLRFTGLVTYWTRGKQLCQPRPFNWDEFEAINHRFQGCRSFWVEGLNGPNPEYSYYALTIPPSTYHQFLHTVSAIRIYIPFKPRNPQL</sequence>
<dbReference type="OrthoDB" id="4363173at2759"/>
<protein>
    <submittedName>
        <fullName evidence="1">Uncharacterized protein</fullName>
    </submittedName>
</protein>
<proteinExistence type="predicted"/>
<dbReference type="AlphaFoldDB" id="A0A9W9EG76"/>
<evidence type="ECO:0000313" key="1">
    <source>
        <dbReference type="EMBL" id="KAJ5081161.1"/>
    </source>
</evidence>
<reference evidence="1" key="2">
    <citation type="journal article" date="2023" name="IMA Fungus">
        <title>Comparative genomic study of the Penicillium genus elucidates a diverse pangenome and 15 lateral gene transfer events.</title>
        <authorList>
            <person name="Petersen C."/>
            <person name="Sorensen T."/>
            <person name="Nielsen M.R."/>
            <person name="Sondergaard T.E."/>
            <person name="Sorensen J.L."/>
            <person name="Fitzpatrick D.A."/>
            <person name="Frisvad J.C."/>
            <person name="Nielsen K.L."/>
        </authorList>
    </citation>
    <scope>NUCLEOTIDE SEQUENCE</scope>
    <source>
        <strain evidence="1">IBT 30069</strain>
    </source>
</reference>
<organism evidence="1 2">
    <name type="scientific">Penicillium angulare</name>
    <dbReference type="NCBI Taxonomy" id="116970"/>
    <lineage>
        <taxon>Eukaryota</taxon>
        <taxon>Fungi</taxon>
        <taxon>Dikarya</taxon>
        <taxon>Ascomycota</taxon>
        <taxon>Pezizomycotina</taxon>
        <taxon>Eurotiomycetes</taxon>
        <taxon>Eurotiomycetidae</taxon>
        <taxon>Eurotiales</taxon>
        <taxon>Aspergillaceae</taxon>
        <taxon>Penicillium</taxon>
    </lineage>
</organism>
<dbReference type="EMBL" id="JAPQKH010000011">
    <property type="protein sequence ID" value="KAJ5081161.1"/>
    <property type="molecule type" value="Genomic_DNA"/>
</dbReference>
<gene>
    <name evidence="1" type="ORF">N7456_013399</name>
</gene>
<dbReference type="Proteomes" id="UP001149165">
    <property type="component" value="Unassembled WGS sequence"/>
</dbReference>
<accession>A0A9W9EG76</accession>
<comment type="caution">
    <text evidence="1">The sequence shown here is derived from an EMBL/GenBank/DDBJ whole genome shotgun (WGS) entry which is preliminary data.</text>
</comment>
<name>A0A9W9EG76_9EURO</name>